<accession>A0A2V1HLD0</accession>
<evidence type="ECO:0000313" key="4">
    <source>
        <dbReference type="EMBL" id="PVZ93433.1"/>
    </source>
</evidence>
<feature type="region of interest" description="Disordered" evidence="1">
    <location>
        <begin position="52"/>
        <end position="90"/>
    </location>
</feature>
<proteinExistence type="predicted"/>
<evidence type="ECO:0000313" key="5">
    <source>
        <dbReference type="Proteomes" id="UP000244893"/>
    </source>
</evidence>
<evidence type="ECO:0000259" key="3">
    <source>
        <dbReference type="Pfam" id="PF14257"/>
    </source>
</evidence>
<dbReference type="Pfam" id="PF14257">
    <property type="entry name" value="DUF4349"/>
    <property type="match status" value="1"/>
</dbReference>
<dbReference type="AlphaFoldDB" id="A0A2V1HLD0"/>
<keyword evidence="5" id="KW-1185">Reference proteome</keyword>
<feature type="compositionally biased region" description="Low complexity" evidence="1">
    <location>
        <begin position="318"/>
        <end position="343"/>
    </location>
</feature>
<organism evidence="4 5">
    <name type="scientific">Amnibacterium flavum</name>
    <dbReference type="NCBI Taxonomy" id="2173173"/>
    <lineage>
        <taxon>Bacteria</taxon>
        <taxon>Bacillati</taxon>
        <taxon>Actinomycetota</taxon>
        <taxon>Actinomycetes</taxon>
        <taxon>Micrococcales</taxon>
        <taxon>Microbacteriaceae</taxon>
        <taxon>Amnibacterium</taxon>
    </lineage>
</organism>
<name>A0A2V1HLD0_9MICO</name>
<protein>
    <submittedName>
        <fullName evidence="4">DUF4349 domain-containing protein</fullName>
    </submittedName>
</protein>
<keyword evidence="2" id="KW-0812">Transmembrane</keyword>
<feature type="compositionally biased region" description="Polar residues" evidence="1">
    <location>
        <begin position="119"/>
        <end position="140"/>
    </location>
</feature>
<comment type="caution">
    <text evidence="4">The sequence shown here is derived from an EMBL/GenBank/DDBJ whole genome shotgun (WGS) entry which is preliminary data.</text>
</comment>
<evidence type="ECO:0000256" key="2">
    <source>
        <dbReference type="SAM" id="Phobius"/>
    </source>
</evidence>
<keyword evidence="2" id="KW-0472">Membrane</keyword>
<feature type="domain" description="DUF4349" evidence="3">
    <location>
        <begin position="94"/>
        <end position="301"/>
    </location>
</feature>
<dbReference type="Proteomes" id="UP000244893">
    <property type="component" value="Unassembled WGS sequence"/>
</dbReference>
<dbReference type="EMBL" id="QEOP01000004">
    <property type="protein sequence ID" value="PVZ93433.1"/>
    <property type="molecule type" value="Genomic_DNA"/>
</dbReference>
<dbReference type="OrthoDB" id="186919at2"/>
<keyword evidence="2" id="KW-1133">Transmembrane helix</keyword>
<gene>
    <name evidence="4" type="ORF">DDQ50_15820</name>
</gene>
<feature type="region of interest" description="Disordered" evidence="1">
    <location>
        <begin position="318"/>
        <end position="359"/>
    </location>
</feature>
<reference evidence="4 5" key="1">
    <citation type="submission" date="2018-05" db="EMBL/GenBank/DDBJ databases">
        <title>Amnibacterium sp. M8JJ-5, whole genome shotgun sequence.</title>
        <authorList>
            <person name="Tuo L."/>
        </authorList>
    </citation>
    <scope>NUCLEOTIDE SEQUENCE [LARGE SCALE GENOMIC DNA]</scope>
    <source>
        <strain evidence="4 5">M8JJ-5</strain>
    </source>
</reference>
<sequence>MPDRSAQGITIARRSRPPAPKRFYVQGMRRAALLPAAGLLIAVGLALSACTSSPTSLDSGPMGGGSDSSVDGSAPELVDPGRSDAAADSDAAVRDVITTAQLDLVVEDPVESAAKATDLVTSRQGRIDSSTSQPASDYQSASASIVARVPADDLETAIDEISALGAVRSLSTQATDVTQQTTDLDARIDSLTSAVERLRQLLASAATTTDLIAIETALSEREAELESLTAQRDYLGDQVDYATVSISFTTADQTPPAGPQDFWGAVVAGFTGLVASLGALVIAFGVVLPWIVAIAIVAAIVIGIVRLVRRIRRRRPAATATATATDAPSAPSAPSAPDAAPSGDQATPPPAPGASAPDA</sequence>
<evidence type="ECO:0000256" key="1">
    <source>
        <dbReference type="SAM" id="MobiDB-lite"/>
    </source>
</evidence>
<feature type="region of interest" description="Disordered" evidence="1">
    <location>
        <begin position="116"/>
        <end position="140"/>
    </location>
</feature>
<dbReference type="InterPro" id="IPR025645">
    <property type="entry name" value="DUF4349"/>
</dbReference>
<feature type="transmembrane region" description="Helical" evidence="2">
    <location>
        <begin position="277"/>
        <end position="305"/>
    </location>
</feature>